<keyword evidence="6" id="KW-0418">Kinase</keyword>
<keyword evidence="3" id="KW-0597">Phosphoprotein</keyword>
<gene>
    <name evidence="11" type="ORF">WMW71_02645</name>
</gene>
<dbReference type="EC" id="2.7.13.3" evidence="2"/>
<dbReference type="CDD" id="cd16917">
    <property type="entry name" value="HATPase_UhpB-NarQ-NarX-like"/>
    <property type="match status" value="1"/>
</dbReference>
<dbReference type="Gene3D" id="3.30.565.10">
    <property type="entry name" value="Histidine kinase-like ATPase, C-terminal domain"/>
    <property type="match status" value="1"/>
</dbReference>
<dbReference type="InterPro" id="IPR003594">
    <property type="entry name" value="HATPase_dom"/>
</dbReference>
<dbReference type="PROSITE" id="PS50109">
    <property type="entry name" value="HIS_KIN"/>
    <property type="match status" value="1"/>
</dbReference>
<keyword evidence="4" id="KW-0808">Transferase</keyword>
<keyword evidence="5" id="KW-0547">Nucleotide-binding</keyword>
<evidence type="ECO:0000256" key="1">
    <source>
        <dbReference type="ARBA" id="ARBA00000085"/>
    </source>
</evidence>
<evidence type="ECO:0000259" key="10">
    <source>
        <dbReference type="PROSITE" id="PS50109"/>
    </source>
</evidence>
<dbReference type="GO" id="GO:0005524">
    <property type="term" value="F:ATP binding"/>
    <property type="evidence" value="ECO:0007669"/>
    <property type="project" value="UniProtKB-KW"/>
</dbReference>
<evidence type="ECO:0000256" key="4">
    <source>
        <dbReference type="ARBA" id="ARBA00022679"/>
    </source>
</evidence>
<keyword evidence="7 11" id="KW-0067">ATP-binding</keyword>
<feature type="transmembrane region" description="Helical" evidence="9">
    <location>
        <begin position="311"/>
        <end position="331"/>
    </location>
</feature>
<evidence type="ECO:0000313" key="11">
    <source>
        <dbReference type="EMBL" id="MEK8179229.1"/>
    </source>
</evidence>
<organism evidence="11 12">
    <name type="scientific">Flavobacterium buctense</name>
    <dbReference type="NCBI Taxonomy" id="1648146"/>
    <lineage>
        <taxon>Bacteria</taxon>
        <taxon>Pseudomonadati</taxon>
        <taxon>Bacteroidota</taxon>
        <taxon>Flavobacteriia</taxon>
        <taxon>Flavobacteriales</taxon>
        <taxon>Flavobacteriaceae</taxon>
        <taxon>Flavobacterium</taxon>
    </lineage>
</organism>
<reference evidence="11 12" key="1">
    <citation type="submission" date="2024-04" db="EMBL/GenBank/DDBJ databases">
        <title>draft genome sequnece of Flavobacterium buctense JCM 30750.</title>
        <authorList>
            <person name="Kim D.-U."/>
        </authorList>
    </citation>
    <scope>NUCLEOTIDE SEQUENCE [LARGE SCALE GENOMIC DNA]</scope>
    <source>
        <strain evidence="11 12">JCM 30750</strain>
    </source>
</reference>
<evidence type="ECO:0000256" key="6">
    <source>
        <dbReference type="ARBA" id="ARBA00022777"/>
    </source>
</evidence>
<sequence>MAEHFLETDDIESSQKWLQKTKDLVSPKNIDTTTVFIHSLQSELFYYMGLFQFGTYEAKKGIEKATQLKDSTLMADSYFFLGINQMEINAFDEAHLSLWQSRKFSPKRFEKKHIRSCIQSEHIYNNIAQLKFKVRELDSAFWYNKKAYQMALKNNSKRGVPNAEQTFGQIYNAKNQKDSAVYYFKKSIQSAENSVYFDIALLNYAYLMECYATNPELGNQWFDKGTNLIKKRIVNMAFQRYFYTIALSVFKTNNQVEKAAYVQDKIIAIDDETRLKGNFFIQDITAQYAKNENKLLNLQIDELTQERKYTFLQLIAALLGILLSILFIIIIRRKNKVQQTLLNQKNDISKDLHDDIGSGLSSILIHADLLLKDKNAEEKQKVLATKIAQTGKEISQQLNTFIWSLSTDNNALQSFAEYVKQYGMGLLESTDIEFEFTTNIASKETMMIGGAQRKHLFLCVKELLNNAVKHANAIKISVSIKAPDKNSLEIIVADNGQGMNKENQFGNGITNVKKRIELLEGKVNFSHHNGLQVTIQIPLK</sequence>
<keyword evidence="8" id="KW-0902">Two-component regulatory system</keyword>
<keyword evidence="9" id="KW-0812">Transmembrane</keyword>
<evidence type="ECO:0000256" key="9">
    <source>
        <dbReference type="SAM" id="Phobius"/>
    </source>
</evidence>
<dbReference type="Pfam" id="PF07730">
    <property type="entry name" value="HisKA_3"/>
    <property type="match status" value="1"/>
</dbReference>
<evidence type="ECO:0000256" key="5">
    <source>
        <dbReference type="ARBA" id="ARBA00022741"/>
    </source>
</evidence>
<evidence type="ECO:0000256" key="2">
    <source>
        <dbReference type="ARBA" id="ARBA00012438"/>
    </source>
</evidence>
<dbReference type="InterPro" id="IPR050482">
    <property type="entry name" value="Sensor_HK_TwoCompSys"/>
</dbReference>
<evidence type="ECO:0000313" key="12">
    <source>
        <dbReference type="Proteomes" id="UP001491349"/>
    </source>
</evidence>
<dbReference type="EMBL" id="JBBPCB010000001">
    <property type="protein sequence ID" value="MEK8179229.1"/>
    <property type="molecule type" value="Genomic_DNA"/>
</dbReference>
<dbReference type="InterPro" id="IPR036890">
    <property type="entry name" value="HATPase_C_sf"/>
</dbReference>
<evidence type="ECO:0000256" key="7">
    <source>
        <dbReference type="ARBA" id="ARBA00022840"/>
    </source>
</evidence>
<dbReference type="Gene3D" id="1.20.5.1930">
    <property type="match status" value="1"/>
</dbReference>
<dbReference type="SUPFAM" id="SSF55874">
    <property type="entry name" value="ATPase domain of HSP90 chaperone/DNA topoisomerase II/histidine kinase"/>
    <property type="match status" value="1"/>
</dbReference>
<dbReference type="SMART" id="SM00387">
    <property type="entry name" value="HATPase_c"/>
    <property type="match status" value="1"/>
</dbReference>
<dbReference type="InterPro" id="IPR005467">
    <property type="entry name" value="His_kinase_dom"/>
</dbReference>
<name>A0ABU9DXV0_9FLAO</name>
<protein>
    <recommendedName>
        <fullName evidence="2">histidine kinase</fullName>
        <ecNumber evidence="2">2.7.13.3</ecNumber>
    </recommendedName>
</protein>
<dbReference type="Proteomes" id="UP001491349">
    <property type="component" value="Unassembled WGS sequence"/>
</dbReference>
<feature type="domain" description="Histidine kinase" evidence="10">
    <location>
        <begin position="351"/>
        <end position="540"/>
    </location>
</feature>
<evidence type="ECO:0000256" key="8">
    <source>
        <dbReference type="ARBA" id="ARBA00023012"/>
    </source>
</evidence>
<dbReference type="SUPFAM" id="SSF48452">
    <property type="entry name" value="TPR-like"/>
    <property type="match status" value="1"/>
</dbReference>
<keyword evidence="9" id="KW-1133">Transmembrane helix</keyword>
<comment type="caution">
    <text evidence="11">The sequence shown here is derived from an EMBL/GenBank/DDBJ whole genome shotgun (WGS) entry which is preliminary data.</text>
</comment>
<dbReference type="InterPro" id="IPR011990">
    <property type="entry name" value="TPR-like_helical_dom_sf"/>
</dbReference>
<keyword evidence="12" id="KW-1185">Reference proteome</keyword>
<proteinExistence type="predicted"/>
<accession>A0ABU9DXV0</accession>
<dbReference type="PANTHER" id="PTHR24421:SF10">
    <property type="entry name" value="NITRATE_NITRITE SENSOR PROTEIN NARQ"/>
    <property type="match status" value="1"/>
</dbReference>
<dbReference type="InterPro" id="IPR011712">
    <property type="entry name" value="Sig_transdc_His_kin_sub3_dim/P"/>
</dbReference>
<evidence type="ECO:0000256" key="3">
    <source>
        <dbReference type="ARBA" id="ARBA00022553"/>
    </source>
</evidence>
<dbReference type="PANTHER" id="PTHR24421">
    <property type="entry name" value="NITRATE/NITRITE SENSOR PROTEIN NARX-RELATED"/>
    <property type="match status" value="1"/>
</dbReference>
<dbReference type="Gene3D" id="1.25.40.10">
    <property type="entry name" value="Tetratricopeptide repeat domain"/>
    <property type="match status" value="1"/>
</dbReference>
<dbReference type="RefSeq" id="WP_187659356.1">
    <property type="nucleotide sequence ID" value="NZ_JACTAB010000001.1"/>
</dbReference>
<comment type="catalytic activity">
    <reaction evidence="1">
        <text>ATP + protein L-histidine = ADP + protein N-phospho-L-histidine.</text>
        <dbReference type="EC" id="2.7.13.3"/>
    </reaction>
</comment>
<keyword evidence="9" id="KW-0472">Membrane</keyword>
<dbReference type="Pfam" id="PF02518">
    <property type="entry name" value="HATPase_c"/>
    <property type="match status" value="1"/>
</dbReference>